<dbReference type="AlphaFoldDB" id="A0A3P1UZ43"/>
<reference evidence="4 5" key="1">
    <citation type="submission" date="2018-11" db="EMBL/GenBank/DDBJ databases">
        <title>Genomes From Bacteria Associated with the Canine Oral Cavity: a Test Case for Automated Genome-Based Taxonomic Assignment.</title>
        <authorList>
            <person name="Coil D.A."/>
            <person name="Jospin G."/>
            <person name="Darling A.E."/>
            <person name="Wallis C."/>
            <person name="Davis I.J."/>
            <person name="Harris S."/>
            <person name="Eisen J.A."/>
            <person name="Holcombe L.J."/>
            <person name="O'Flynn C."/>
        </authorList>
    </citation>
    <scope>NUCLEOTIDE SEQUENCE [LARGE SCALE GENOMIC DNA]</scope>
    <source>
        <strain evidence="4 5">OH5050</strain>
    </source>
</reference>
<dbReference type="RefSeq" id="WP_124934358.1">
    <property type="nucleotide sequence ID" value="NZ_JAGFOU010000011.1"/>
</dbReference>
<dbReference type="Proteomes" id="UP000271272">
    <property type="component" value="Unassembled WGS sequence"/>
</dbReference>
<feature type="domain" description="FHA" evidence="3">
    <location>
        <begin position="69"/>
        <end position="119"/>
    </location>
</feature>
<dbReference type="OrthoDB" id="9815925at2"/>
<evidence type="ECO:0000256" key="1">
    <source>
        <dbReference type="ARBA" id="ARBA00022553"/>
    </source>
</evidence>
<name>A0A3P1UZ43_9ACTO</name>
<keyword evidence="5" id="KW-1185">Reference proteome</keyword>
<evidence type="ECO:0000313" key="5">
    <source>
        <dbReference type="Proteomes" id="UP000271272"/>
    </source>
</evidence>
<dbReference type="PROSITE" id="PS50006">
    <property type="entry name" value="FHA_DOMAIN"/>
    <property type="match status" value="1"/>
</dbReference>
<proteinExistence type="predicted"/>
<evidence type="ECO:0000256" key="2">
    <source>
        <dbReference type="SAM" id="MobiDB-lite"/>
    </source>
</evidence>
<feature type="compositionally biased region" description="Polar residues" evidence="2">
    <location>
        <begin position="1"/>
        <end position="16"/>
    </location>
</feature>
<dbReference type="EMBL" id="RQZC01000020">
    <property type="protein sequence ID" value="RRD26707.1"/>
    <property type="molecule type" value="Genomic_DNA"/>
</dbReference>
<dbReference type="InterPro" id="IPR050923">
    <property type="entry name" value="Cell_Proc_Reg/RNA_Proc"/>
</dbReference>
<dbReference type="SMART" id="SM00240">
    <property type="entry name" value="FHA"/>
    <property type="match status" value="1"/>
</dbReference>
<accession>A0A3P1UZ43</accession>
<organism evidence="4 5">
    <name type="scientific">Actinomyces bowdenii</name>
    <dbReference type="NCBI Taxonomy" id="131109"/>
    <lineage>
        <taxon>Bacteria</taxon>
        <taxon>Bacillati</taxon>
        <taxon>Actinomycetota</taxon>
        <taxon>Actinomycetes</taxon>
        <taxon>Actinomycetales</taxon>
        <taxon>Actinomycetaceae</taxon>
        <taxon>Actinomyces</taxon>
    </lineage>
</organism>
<dbReference type="Pfam" id="PF00498">
    <property type="entry name" value="FHA"/>
    <property type="match status" value="1"/>
</dbReference>
<evidence type="ECO:0000313" key="4">
    <source>
        <dbReference type="EMBL" id="RRD26707.1"/>
    </source>
</evidence>
<dbReference type="SUPFAM" id="SSF49879">
    <property type="entry name" value="SMAD/FHA domain"/>
    <property type="match status" value="1"/>
</dbReference>
<comment type="caution">
    <text evidence="4">The sequence shown here is derived from an EMBL/GenBank/DDBJ whole genome shotgun (WGS) entry which is preliminary data.</text>
</comment>
<sequence length="150" mass="15794">MSSRPIEQDPSSTQTFGAVDASMSGPAPIVGLNQQDAAAISALPAGTALLLVHHGPTTGARFLLDAAETTVGRHPRADIFLDDVTVSRKHAVFSALPEGGYGVRDSGSLNGTYVNRTRVEQVALRPGDEVQIGKYRMTYHPGPQRGTAAQ</sequence>
<evidence type="ECO:0000259" key="3">
    <source>
        <dbReference type="PROSITE" id="PS50006"/>
    </source>
</evidence>
<dbReference type="PANTHER" id="PTHR23308">
    <property type="entry name" value="NUCLEAR INHIBITOR OF PROTEIN PHOSPHATASE-1"/>
    <property type="match status" value="1"/>
</dbReference>
<dbReference type="InterPro" id="IPR008984">
    <property type="entry name" value="SMAD_FHA_dom_sf"/>
</dbReference>
<dbReference type="Gene3D" id="2.60.200.20">
    <property type="match status" value="1"/>
</dbReference>
<gene>
    <name evidence="4" type="ORF">EII10_09990</name>
</gene>
<feature type="region of interest" description="Disordered" evidence="2">
    <location>
        <begin position="1"/>
        <end position="20"/>
    </location>
</feature>
<protein>
    <submittedName>
        <fullName evidence="4">FHA domain-containing protein</fullName>
    </submittedName>
</protein>
<keyword evidence="1" id="KW-0597">Phosphoprotein</keyword>
<dbReference type="InterPro" id="IPR000253">
    <property type="entry name" value="FHA_dom"/>
</dbReference>